<protein>
    <submittedName>
        <fullName evidence="1">Uncharacterized protein</fullName>
    </submittedName>
</protein>
<proteinExistence type="predicted"/>
<evidence type="ECO:0000313" key="2">
    <source>
        <dbReference type="Proteomes" id="UP000308092"/>
    </source>
</evidence>
<sequence>MADLSKEPCYKAYLHKGAKGEIDWPEYNEETFEVDDGDGNTKTITGVVIYPREVFCRVEDCPSGSYSETPWIYNQSSQACFASWDYG</sequence>
<reference evidence="1 2" key="1">
    <citation type="submission" date="2019-03" db="EMBL/GenBank/DDBJ databases">
        <title>The genome sequence of a newly discovered highly antifungal drug resistant Aspergillus species, Aspergillus tanneri NIH 1004.</title>
        <authorList>
            <person name="Mounaud S."/>
            <person name="Singh I."/>
            <person name="Joardar V."/>
            <person name="Pakala S."/>
            <person name="Pakala S."/>
            <person name="Venepally P."/>
            <person name="Hoover J."/>
            <person name="Nierman W."/>
            <person name="Chung J."/>
            <person name="Losada L."/>
        </authorList>
    </citation>
    <scope>NUCLEOTIDE SEQUENCE [LARGE SCALE GENOMIC DNA]</scope>
    <source>
        <strain evidence="1 2">NIH1004</strain>
    </source>
</reference>
<dbReference type="Proteomes" id="UP000308092">
    <property type="component" value="Unassembled WGS sequence"/>
</dbReference>
<organism evidence="1 2">
    <name type="scientific">Aspergillus tanneri</name>
    <dbReference type="NCBI Taxonomy" id="1220188"/>
    <lineage>
        <taxon>Eukaryota</taxon>
        <taxon>Fungi</taxon>
        <taxon>Dikarya</taxon>
        <taxon>Ascomycota</taxon>
        <taxon>Pezizomycotina</taxon>
        <taxon>Eurotiomycetes</taxon>
        <taxon>Eurotiomycetidae</taxon>
        <taxon>Eurotiales</taxon>
        <taxon>Aspergillaceae</taxon>
        <taxon>Aspergillus</taxon>
        <taxon>Aspergillus subgen. Circumdati</taxon>
    </lineage>
</organism>
<accession>A0A4S3JHB6</accession>
<evidence type="ECO:0000313" key="1">
    <source>
        <dbReference type="EMBL" id="THC94829.1"/>
    </source>
</evidence>
<keyword evidence="2" id="KW-1185">Reference proteome</keyword>
<name>A0A4S3JHB6_9EURO</name>
<gene>
    <name evidence="1" type="ORF">EYZ11_005701</name>
</gene>
<dbReference type="EMBL" id="SOSA01000187">
    <property type="protein sequence ID" value="THC94829.1"/>
    <property type="molecule type" value="Genomic_DNA"/>
</dbReference>
<dbReference type="VEuPathDB" id="FungiDB:EYZ11_005701"/>
<dbReference type="AlphaFoldDB" id="A0A4S3JHB6"/>
<comment type="caution">
    <text evidence="1">The sequence shown here is derived from an EMBL/GenBank/DDBJ whole genome shotgun (WGS) entry which is preliminary data.</text>
</comment>